<evidence type="ECO:0000256" key="1">
    <source>
        <dbReference type="ARBA" id="ARBA00022801"/>
    </source>
</evidence>
<dbReference type="AlphaFoldDB" id="A0AAD7IT68"/>
<reference evidence="2" key="1">
    <citation type="submission" date="2023-03" db="EMBL/GenBank/DDBJ databases">
        <title>Massive genome expansion in bonnet fungi (Mycena s.s.) driven by repeated elements and novel gene families across ecological guilds.</title>
        <authorList>
            <consortium name="Lawrence Berkeley National Laboratory"/>
            <person name="Harder C.B."/>
            <person name="Miyauchi S."/>
            <person name="Viragh M."/>
            <person name="Kuo A."/>
            <person name="Thoen E."/>
            <person name="Andreopoulos B."/>
            <person name="Lu D."/>
            <person name="Skrede I."/>
            <person name="Drula E."/>
            <person name="Henrissat B."/>
            <person name="Morin E."/>
            <person name="Kohler A."/>
            <person name="Barry K."/>
            <person name="LaButti K."/>
            <person name="Morin E."/>
            <person name="Salamov A."/>
            <person name="Lipzen A."/>
            <person name="Mereny Z."/>
            <person name="Hegedus B."/>
            <person name="Baldrian P."/>
            <person name="Stursova M."/>
            <person name="Weitz H."/>
            <person name="Taylor A."/>
            <person name="Grigoriev I.V."/>
            <person name="Nagy L.G."/>
            <person name="Martin F."/>
            <person name="Kauserud H."/>
        </authorList>
    </citation>
    <scope>NUCLEOTIDE SEQUENCE</scope>
    <source>
        <strain evidence="2">CBHHK182m</strain>
    </source>
</reference>
<keyword evidence="3" id="KW-1185">Reference proteome</keyword>
<evidence type="ECO:0000313" key="3">
    <source>
        <dbReference type="Proteomes" id="UP001215598"/>
    </source>
</evidence>
<dbReference type="Gene3D" id="3.40.630.10">
    <property type="entry name" value="Zn peptidases"/>
    <property type="match status" value="1"/>
</dbReference>
<sequence length="213" mass="23454">MDSEGKTELPGGTTCSSQSPVLWQLIPSCTPSFLLSPTRAAPWVVCNSMPQASTLVPEKEPHRTARDERWLSAQPRPVYRPPCDGVPAGVNTRRWSSRRSTTVLFTPGSLKPLLLMGHYDVVHVAALSVDQWTHPTYSGYFDGEFDRHWGSPGEEIRASRTVVLSFGFDEEAGGLSRPSLSRPHLATYCLQSVQDARYIAAALLERFGPDSSP</sequence>
<organism evidence="2 3">
    <name type="scientific">Mycena metata</name>
    <dbReference type="NCBI Taxonomy" id="1033252"/>
    <lineage>
        <taxon>Eukaryota</taxon>
        <taxon>Fungi</taxon>
        <taxon>Dikarya</taxon>
        <taxon>Basidiomycota</taxon>
        <taxon>Agaricomycotina</taxon>
        <taxon>Agaricomycetes</taxon>
        <taxon>Agaricomycetidae</taxon>
        <taxon>Agaricales</taxon>
        <taxon>Marasmiineae</taxon>
        <taxon>Mycenaceae</taxon>
        <taxon>Mycena</taxon>
    </lineage>
</organism>
<protein>
    <submittedName>
        <fullName evidence="2">Uncharacterized protein</fullName>
    </submittedName>
</protein>
<dbReference type="PROSITE" id="PS00758">
    <property type="entry name" value="ARGE_DAPE_CPG2_1"/>
    <property type="match status" value="1"/>
</dbReference>
<dbReference type="SUPFAM" id="SSF53187">
    <property type="entry name" value="Zn-dependent exopeptidases"/>
    <property type="match status" value="1"/>
</dbReference>
<dbReference type="InterPro" id="IPR001261">
    <property type="entry name" value="ArgE/DapE_CS"/>
</dbReference>
<accession>A0AAD7IT68</accession>
<keyword evidence="1" id="KW-0378">Hydrolase</keyword>
<comment type="caution">
    <text evidence="2">The sequence shown here is derived from an EMBL/GenBank/DDBJ whole genome shotgun (WGS) entry which is preliminary data.</text>
</comment>
<evidence type="ECO:0000313" key="2">
    <source>
        <dbReference type="EMBL" id="KAJ7749197.1"/>
    </source>
</evidence>
<name>A0AAD7IT68_9AGAR</name>
<dbReference type="EMBL" id="JARKIB010000070">
    <property type="protein sequence ID" value="KAJ7749197.1"/>
    <property type="molecule type" value="Genomic_DNA"/>
</dbReference>
<proteinExistence type="predicted"/>
<dbReference type="Proteomes" id="UP001215598">
    <property type="component" value="Unassembled WGS sequence"/>
</dbReference>
<gene>
    <name evidence="2" type="ORF">B0H16DRAFT_1725235</name>
</gene>